<proteinExistence type="inferred from homology"/>
<gene>
    <name evidence="8" type="ORF">PU560_04290</name>
</gene>
<dbReference type="EMBL" id="JARACI010000613">
    <property type="protein sequence ID" value="MDD9205689.1"/>
    <property type="molecule type" value="Genomic_DNA"/>
</dbReference>
<dbReference type="PANTHER" id="PTHR12001:SF85">
    <property type="entry name" value="SHORT CHAIN ISOPRENYL DIPHOSPHATE SYNTHASE"/>
    <property type="match status" value="1"/>
</dbReference>
<evidence type="ECO:0000313" key="9">
    <source>
        <dbReference type="Proteomes" id="UP001165561"/>
    </source>
</evidence>
<dbReference type="InterPro" id="IPR033749">
    <property type="entry name" value="Polyprenyl_synt_CS"/>
</dbReference>
<keyword evidence="5" id="KW-0460">Magnesium</keyword>
<evidence type="ECO:0000256" key="5">
    <source>
        <dbReference type="ARBA" id="ARBA00022842"/>
    </source>
</evidence>
<reference evidence="8" key="1">
    <citation type="submission" date="2023-02" db="EMBL/GenBank/DDBJ databases">
        <title>Georgenia sp.10Sc9-8, isolated from a soil sample collected from the Taklamakan desert.</title>
        <authorList>
            <person name="Liu S."/>
        </authorList>
    </citation>
    <scope>NUCLEOTIDE SEQUENCE</scope>
    <source>
        <strain evidence="8">10Sc9-8</strain>
    </source>
</reference>
<comment type="similarity">
    <text evidence="2 6">Belongs to the FPP/GGPP synthase family.</text>
</comment>
<dbReference type="InterPro" id="IPR000092">
    <property type="entry name" value="Polyprenyl_synt"/>
</dbReference>
<feature type="compositionally biased region" description="Basic and acidic residues" evidence="7">
    <location>
        <begin position="14"/>
        <end position="23"/>
    </location>
</feature>
<evidence type="ECO:0000256" key="4">
    <source>
        <dbReference type="ARBA" id="ARBA00022723"/>
    </source>
</evidence>
<keyword evidence="4" id="KW-0479">Metal-binding</keyword>
<feature type="region of interest" description="Disordered" evidence="7">
    <location>
        <begin position="1"/>
        <end position="23"/>
    </location>
</feature>
<keyword evidence="3 6" id="KW-0808">Transferase</keyword>
<dbReference type="Proteomes" id="UP001165561">
    <property type="component" value="Unassembled WGS sequence"/>
</dbReference>
<accession>A0ABT5TWM9</accession>
<name>A0ABT5TWM9_9MICO</name>
<sequence>MAAGPPPTRGLTSAHRDGASDPVRAHLEELLAEARSRAEEDADLTALWDELDRTVHGGKRFRGRLVLGAHAALGGQHPQAAVVVAAAFEMLHAAFLVHDDLIDHDTVRRGGPNLMAVMLQVATDRGLSSERAAQFAEAAAVLAGDLALGLAHECLAAAPAPASVRPALQALFGRMLAVSVRGELADVRGALDPHGVDVAGALETAAAKTAMYSFQAPLQAGALLAAADTEVLGALDEVGLHLGTAFQLADDLSGVFAPQEVTGKSALSDLREGKATTLMLLARTLPVWSSVSTHVGRPDLAEDEAVTVRRALARSTATTQVLDRGHAEISAALTQASEGPLPGPARRLVVDLAGTVRAELDKAAAFVAEARGVTEDRVPGTAQR</sequence>
<organism evidence="8 9">
    <name type="scientific">Georgenia halotolerans</name>
    <dbReference type="NCBI Taxonomy" id="3028317"/>
    <lineage>
        <taxon>Bacteria</taxon>
        <taxon>Bacillati</taxon>
        <taxon>Actinomycetota</taxon>
        <taxon>Actinomycetes</taxon>
        <taxon>Micrococcales</taxon>
        <taxon>Bogoriellaceae</taxon>
        <taxon>Georgenia</taxon>
    </lineage>
</organism>
<evidence type="ECO:0000256" key="6">
    <source>
        <dbReference type="RuleBase" id="RU004466"/>
    </source>
</evidence>
<evidence type="ECO:0000256" key="3">
    <source>
        <dbReference type="ARBA" id="ARBA00022679"/>
    </source>
</evidence>
<evidence type="ECO:0000256" key="1">
    <source>
        <dbReference type="ARBA" id="ARBA00001946"/>
    </source>
</evidence>
<evidence type="ECO:0000256" key="2">
    <source>
        <dbReference type="ARBA" id="ARBA00006706"/>
    </source>
</evidence>
<dbReference type="PROSITE" id="PS00723">
    <property type="entry name" value="POLYPRENYL_SYNTHASE_1"/>
    <property type="match status" value="1"/>
</dbReference>
<dbReference type="SFLD" id="SFLDS00005">
    <property type="entry name" value="Isoprenoid_Synthase_Type_I"/>
    <property type="match status" value="1"/>
</dbReference>
<dbReference type="PANTHER" id="PTHR12001">
    <property type="entry name" value="GERANYLGERANYL PYROPHOSPHATE SYNTHASE"/>
    <property type="match status" value="1"/>
</dbReference>
<dbReference type="Pfam" id="PF00348">
    <property type="entry name" value="polyprenyl_synt"/>
    <property type="match status" value="1"/>
</dbReference>
<comment type="cofactor">
    <cofactor evidence="1">
        <name>Mg(2+)</name>
        <dbReference type="ChEBI" id="CHEBI:18420"/>
    </cofactor>
</comment>
<keyword evidence="9" id="KW-1185">Reference proteome</keyword>
<protein>
    <submittedName>
        <fullName evidence="8">Polyprenyl synthetase family protein</fullName>
    </submittedName>
</protein>
<evidence type="ECO:0000256" key="7">
    <source>
        <dbReference type="SAM" id="MobiDB-lite"/>
    </source>
</evidence>
<dbReference type="SUPFAM" id="SSF48576">
    <property type="entry name" value="Terpenoid synthases"/>
    <property type="match status" value="1"/>
</dbReference>
<dbReference type="InterPro" id="IPR008949">
    <property type="entry name" value="Isoprenoid_synthase_dom_sf"/>
</dbReference>
<evidence type="ECO:0000313" key="8">
    <source>
        <dbReference type="EMBL" id="MDD9205689.1"/>
    </source>
</evidence>
<dbReference type="PROSITE" id="PS00444">
    <property type="entry name" value="POLYPRENYL_SYNTHASE_2"/>
    <property type="match status" value="1"/>
</dbReference>
<dbReference type="Gene3D" id="1.10.600.10">
    <property type="entry name" value="Farnesyl Diphosphate Synthase"/>
    <property type="match status" value="1"/>
</dbReference>
<comment type="caution">
    <text evidence="8">The sequence shown here is derived from an EMBL/GenBank/DDBJ whole genome shotgun (WGS) entry which is preliminary data.</text>
</comment>